<dbReference type="RefSeq" id="WP_075628361.1">
    <property type="nucleotide sequence ID" value="NZ_FOAM01000004.1"/>
</dbReference>
<dbReference type="PANTHER" id="PTHR30250:SF10">
    <property type="entry name" value="LIPOPOLYSACCHARIDE BIOSYNTHESIS PROTEIN WZXC"/>
    <property type="match status" value="1"/>
</dbReference>
<accession>A0A1Q9AU72</accession>
<feature type="transmembrane region" description="Helical" evidence="7">
    <location>
        <begin position="285"/>
        <end position="306"/>
    </location>
</feature>
<evidence type="ECO:0000256" key="3">
    <source>
        <dbReference type="ARBA" id="ARBA00022475"/>
    </source>
</evidence>
<evidence type="ECO:0000256" key="5">
    <source>
        <dbReference type="ARBA" id="ARBA00022989"/>
    </source>
</evidence>
<feature type="transmembrane region" description="Helical" evidence="7">
    <location>
        <begin position="356"/>
        <end position="374"/>
    </location>
</feature>
<dbReference type="EMBL" id="MKIP01000053">
    <property type="protein sequence ID" value="OLP59017.1"/>
    <property type="molecule type" value="Genomic_DNA"/>
</dbReference>
<reference evidence="8 9" key="1">
    <citation type="submission" date="2016-09" db="EMBL/GenBank/DDBJ databases">
        <title>Rhizobium sp. nov., a novel species isolated from the rice rhizosphere.</title>
        <authorList>
            <person name="Zhao J."/>
            <person name="Zhang X."/>
        </authorList>
    </citation>
    <scope>NUCLEOTIDE SEQUENCE [LARGE SCALE GENOMIC DNA]</scope>
    <source>
        <strain evidence="8 9">1.7048</strain>
    </source>
</reference>
<keyword evidence="9" id="KW-1185">Reference proteome</keyword>
<dbReference type="GO" id="GO:0005886">
    <property type="term" value="C:plasma membrane"/>
    <property type="evidence" value="ECO:0007669"/>
    <property type="project" value="UniProtKB-SubCell"/>
</dbReference>
<comment type="subcellular location">
    <subcellularLocation>
        <location evidence="1">Cell membrane</location>
        <topology evidence="1">Multi-pass membrane protein</topology>
    </subcellularLocation>
</comment>
<keyword evidence="4 7" id="KW-0812">Transmembrane</keyword>
<keyword evidence="3" id="KW-1003">Cell membrane</keyword>
<feature type="transmembrane region" description="Helical" evidence="7">
    <location>
        <begin position="149"/>
        <end position="167"/>
    </location>
</feature>
<dbReference type="Pfam" id="PF13440">
    <property type="entry name" value="Polysacc_synt_3"/>
    <property type="match status" value="1"/>
</dbReference>
<feature type="transmembrane region" description="Helical" evidence="7">
    <location>
        <begin position="173"/>
        <end position="191"/>
    </location>
</feature>
<organism evidence="8 9">
    <name type="scientific">Xaviernesmea oryzae</name>
    <dbReference type="NCBI Taxonomy" id="464029"/>
    <lineage>
        <taxon>Bacteria</taxon>
        <taxon>Pseudomonadati</taxon>
        <taxon>Pseudomonadota</taxon>
        <taxon>Alphaproteobacteria</taxon>
        <taxon>Hyphomicrobiales</taxon>
        <taxon>Rhizobiaceae</taxon>
        <taxon>Rhizobium/Agrobacterium group</taxon>
        <taxon>Xaviernesmea</taxon>
    </lineage>
</organism>
<feature type="transmembrane region" description="Helical" evidence="7">
    <location>
        <begin position="80"/>
        <end position="98"/>
    </location>
</feature>
<evidence type="ECO:0000256" key="1">
    <source>
        <dbReference type="ARBA" id="ARBA00004651"/>
    </source>
</evidence>
<feature type="transmembrane region" description="Helical" evidence="7">
    <location>
        <begin position="110"/>
        <end position="128"/>
    </location>
</feature>
<dbReference type="PANTHER" id="PTHR30250">
    <property type="entry name" value="PST FAMILY PREDICTED COLANIC ACID TRANSPORTER"/>
    <property type="match status" value="1"/>
</dbReference>
<feature type="transmembrane region" description="Helical" evidence="7">
    <location>
        <begin position="43"/>
        <end position="68"/>
    </location>
</feature>
<dbReference type="InterPro" id="IPR050833">
    <property type="entry name" value="Poly_Biosynth_Transport"/>
</dbReference>
<dbReference type="AlphaFoldDB" id="A0A1Q9AU72"/>
<feature type="transmembrane region" description="Helical" evidence="7">
    <location>
        <begin position="380"/>
        <end position="405"/>
    </location>
</feature>
<feature type="transmembrane region" description="Helical" evidence="7">
    <location>
        <begin position="442"/>
        <end position="463"/>
    </location>
</feature>
<protein>
    <submittedName>
        <fullName evidence="8">Uncharacterized protein</fullName>
    </submittedName>
</protein>
<gene>
    <name evidence="8" type="ORF">BJF93_03555</name>
</gene>
<keyword evidence="5 7" id="KW-1133">Transmembrane helix</keyword>
<evidence type="ECO:0000256" key="4">
    <source>
        <dbReference type="ARBA" id="ARBA00022692"/>
    </source>
</evidence>
<evidence type="ECO:0000313" key="9">
    <source>
        <dbReference type="Proteomes" id="UP000186364"/>
    </source>
</evidence>
<name>A0A1Q9AU72_9HYPH</name>
<dbReference type="CDD" id="cd13127">
    <property type="entry name" value="MATE_tuaB_like"/>
    <property type="match status" value="1"/>
</dbReference>
<keyword evidence="6 7" id="KW-0472">Membrane</keyword>
<comment type="caution">
    <text evidence="8">The sequence shown here is derived from an EMBL/GenBank/DDBJ whole genome shotgun (WGS) entry which is preliminary data.</text>
</comment>
<dbReference type="Proteomes" id="UP000186364">
    <property type="component" value="Unassembled WGS sequence"/>
</dbReference>
<proteinExistence type="inferred from homology"/>
<evidence type="ECO:0000313" key="8">
    <source>
        <dbReference type="EMBL" id="OLP59017.1"/>
    </source>
</evidence>
<feature type="transmembrane region" description="Helical" evidence="7">
    <location>
        <begin position="212"/>
        <end position="235"/>
    </location>
</feature>
<evidence type="ECO:0000256" key="2">
    <source>
        <dbReference type="ARBA" id="ARBA00007430"/>
    </source>
</evidence>
<evidence type="ECO:0000256" key="6">
    <source>
        <dbReference type="ARBA" id="ARBA00023136"/>
    </source>
</evidence>
<evidence type="ECO:0000256" key="7">
    <source>
        <dbReference type="SAM" id="Phobius"/>
    </source>
</evidence>
<dbReference type="OrthoDB" id="7605542at2"/>
<feature type="transmembrane region" description="Helical" evidence="7">
    <location>
        <begin position="318"/>
        <end position="336"/>
    </location>
</feature>
<sequence length="486" mass="53241">MSKTEQAFSAIRWNSLITFTRVILQTLQLLVLTRLIEPADFGVMAMVLSVTAFIQFFADLGVSTTIIYSQNISKQALSTLYWLNVGTGALLSVLVWFLSDTVADFYKTPALAWPLALAGLSFFFLSLGQQYKVLGEKRLAFKEISISELSSALLSTSLTIGAAFFGFGVYSLVIGVVSLALFNSLFYFLFARGGWLPSLTFKFREALPYMKGGMYLLGTTLSNTLTVQADIIILGRLVGETALGFYSVPRELSLKLMYATNPIITRVGTAIMANAQNDKTLLRRIYLSTILMTSSVNFPIYGAMAIFRHETIDVVFGARWAASADLLGVLAVWGMFRSLGSPVGSLFYGTGQVRMALAQSLLVALLIVPTIYIGGHWGTIGAATALAAFYFCFIFALWPFVIKPLTGAGLWEYTRQWLVPLILVAIASALALVAASPFELSLVRLVVGVATGGIIYLGLSWFFNREWCNAILRLTGLNKRLFARQA</sequence>
<comment type="similarity">
    <text evidence="2">Belongs to the polysaccharide synthase family.</text>
</comment>
<feature type="transmembrane region" description="Helical" evidence="7">
    <location>
        <begin position="12"/>
        <end position="31"/>
    </location>
</feature>
<dbReference type="NCBIfam" id="NF007773">
    <property type="entry name" value="PRK10459.1"/>
    <property type="match status" value="1"/>
</dbReference>
<feature type="transmembrane region" description="Helical" evidence="7">
    <location>
        <begin position="417"/>
        <end position="436"/>
    </location>
</feature>